<dbReference type="CDD" id="cd02968">
    <property type="entry name" value="SCO"/>
    <property type="match status" value="1"/>
</dbReference>
<keyword evidence="3" id="KW-0479">Metal-binding</keyword>
<dbReference type="EMBL" id="FWFW01000008">
    <property type="protein sequence ID" value="SLN51844.1"/>
    <property type="molecule type" value="Genomic_DNA"/>
</dbReference>
<dbReference type="AlphaFoldDB" id="A0A1Y5SYV3"/>
<accession>A0A1Y5SYV3</accession>
<dbReference type="PANTHER" id="PTHR12151">
    <property type="entry name" value="ELECTRON TRANSPORT PROTIN SCO1/SENC FAMILY MEMBER"/>
    <property type="match status" value="1"/>
</dbReference>
<dbReference type="OrthoDB" id="9790194at2"/>
<dbReference type="GO" id="GO:0046872">
    <property type="term" value="F:metal ion binding"/>
    <property type="evidence" value="ECO:0007669"/>
    <property type="project" value="UniProtKB-KW"/>
</dbReference>
<feature type="signal peptide" evidence="5">
    <location>
        <begin position="1"/>
        <end position="23"/>
    </location>
</feature>
<dbReference type="FunFam" id="3.40.30.10:FF:000013">
    <property type="entry name" value="Blast:Protein SCO1 homolog, mitochondrial"/>
    <property type="match status" value="1"/>
</dbReference>
<evidence type="ECO:0000313" key="7">
    <source>
        <dbReference type="Proteomes" id="UP000193307"/>
    </source>
</evidence>
<comment type="similarity">
    <text evidence="1">Belongs to the SCO1/2 family.</text>
</comment>
<evidence type="ECO:0000256" key="1">
    <source>
        <dbReference type="ARBA" id="ARBA00010996"/>
    </source>
</evidence>
<dbReference type="STRING" id="658057.SAMN04488032_11074"/>
<evidence type="ECO:0000256" key="4">
    <source>
        <dbReference type="PIRSR" id="PIRSR603782-2"/>
    </source>
</evidence>
<feature type="binding site" evidence="3">
    <location>
        <position position="168"/>
    </location>
    <ligand>
        <name>Cu cation</name>
        <dbReference type="ChEBI" id="CHEBI:23378"/>
    </ligand>
</feature>
<keyword evidence="7" id="KW-1185">Reference proteome</keyword>
<gene>
    <name evidence="6" type="ORF">PAM7971_02583</name>
</gene>
<keyword evidence="2 3" id="KW-0186">Copper</keyword>
<reference evidence="6 7" key="1">
    <citation type="submission" date="2017-03" db="EMBL/GenBank/DDBJ databases">
        <authorList>
            <person name="Afonso C.L."/>
            <person name="Miller P.J."/>
            <person name="Scott M.A."/>
            <person name="Spackman E."/>
            <person name="Goraichik I."/>
            <person name="Dimitrov K.M."/>
            <person name="Suarez D.L."/>
            <person name="Swayne D.E."/>
        </authorList>
    </citation>
    <scope>NUCLEOTIDE SEQUENCE [LARGE SCALE GENOMIC DNA]</scope>
    <source>
        <strain evidence="6 7">CECT 7971</strain>
    </source>
</reference>
<feature type="binding site" evidence="3">
    <location>
        <position position="79"/>
    </location>
    <ligand>
        <name>Cu cation</name>
        <dbReference type="ChEBI" id="CHEBI:23378"/>
    </ligand>
</feature>
<dbReference type="SUPFAM" id="SSF52833">
    <property type="entry name" value="Thioredoxin-like"/>
    <property type="match status" value="1"/>
</dbReference>
<keyword evidence="4" id="KW-1015">Disulfide bond</keyword>
<dbReference type="InterPro" id="IPR036249">
    <property type="entry name" value="Thioredoxin-like_sf"/>
</dbReference>
<protein>
    <recommendedName>
        <fullName evidence="8">SCO1/SenC</fullName>
    </recommendedName>
</protein>
<organism evidence="6 7">
    <name type="scientific">Pacificibacter marinus</name>
    <dbReference type="NCBI Taxonomy" id="658057"/>
    <lineage>
        <taxon>Bacteria</taxon>
        <taxon>Pseudomonadati</taxon>
        <taxon>Pseudomonadota</taxon>
        <taxon>Alphaproteobacteria</taxon>
        <taxon>Rhodobacterales</taxon>
        <taxon>Roseobacteraceae</taxon>
        <taxon>Pacificibacter</taxon>
    </lineage>
</organism>
<keyword evidence="5" id="KW-0732">Signal</keyword>
<dbReference type="Gene3D" id="3.40.30.10">
    <property type="entry name" value="Glutaredoxin"/>
    <property type="match status" value="1"/>
</dbReference>
<evidence type="ECO:0000313" key="6">
    <source>
        <dbReference type="EMBL" id="SLN51844.1"/>
    </source>
</evidence>
<dbReference type="Proteomes" id="UP000193307">
    <property type="component" value="Unassembled WGS sequence"/>
</dbReference>
<dbReference type="PANTHER" id="PTHR12151:SF25">
    <property type="entry name" value="LINALOOL DEHYDRATASE_ISOMERASE DOMAIN-CONTAINING PROTEIN"/>
    <property type="match status" value="1"/>
</dbReference>
<name>A0A1Y5SYV3_9RHOB</name>
<dbReference type="InterPro" id="IPR003782">
    <property type="entry name" value="SCO1/SenC"/>
</dbReference>
<feature type="disulfide bond" description="Redox-active" evidence="4">
    <location>
        <begin position="79"/>
        <end position="83"/>
    </location>
</feature>
<proteinExistence type="inferred from homology"/>
<dbReference type="RefSeq" id="WP_085849709.1">
    <property type="nucleotide sequence ID" value="NZ_FNZV01000010.1"/>
</dbReference>
<dbReference type="Pfam" id="PF02630">
    <property type="entry name" value="SCO1-SenC"/>
    <property type="match status" value="1"/>
</dbReference>
<evidence type="ECO:0000256" key="5">
    <source>
        <dbReference type="SAM" id="SignalP"/>
    </source>
</evidence>
<evidence type="ECO:0008006" key="8">
    <source>
        <dbReference type="Google" id="ProtNLM"/>
    </source>
</evidence>
<sequence>MTRIVAYTSAIAIAALLAGTAYYAFGSKSDDAFASCSNGAVAGSTIGGPFELVNEDGVTVTDVDVITKPTILYFGYTFCPDVCPLDNMRNADAQRILDEQGYDTQTAFISIDPERDTPEVMKEFTSLFHDNMIGLTGSLEQTKAASKAYKTYFQKQVDGDPEYYLMDHSTQTYFVMPDIGFVDFFKRDDSPEKMAETVACFIDAVE</sequence>
<evidence type="ECO:0000256" key="2">
    <source>
        <dbReference type="ARBA" id="ARBA00023008"/>
    </source>
</evidence>
<evidence type="ECO:0000256" key="3">
    <source>
        <dbReference type="PIRSR" id="PIRSR603782-1"/>
    </source>
</evidence>
<feature type="binding site" evidence="3">
    <location>
        <position position="83"/>
    </location>
    <ligand>
        <name>Cu cation</name>
        <dbReference type="ChEBI" id="CHEBI:23378"/>
    </ligand>
</feature>
<feature type="chain" id="PRO_5011005745" description="SCO1/SenC" evidence="5">
    <location>
        <begin position="24"/>
        <end position="206"/>
    </location>
</feature>